<comment type="caution">
    <text evidence="2">The sequence shown here is derived from an EMBL/GenBank/DDBJ whole genome shotgun (WGS) entry which is preliminary data.</text>
</comment>
<keyword evidence="3" id="KW-1185">Reference proteome</keyword>
<dbReference type="InterPro" id="IPR052338">
    <property type="entry name" value="Transposase_5"/>
</dbReference>
<dbReference type="Proteomes" id="UP001153954">
    <property type="component" value="Unassembled WGS sequence"/>
</dbReference>
<dbReference type="AlphaFoldDB" id="A0AAU9VDA8"/>
<dbReference type="EMBL" id="CAKOGL010000031">
    <property type="protein sequence ID" value="CAH2108348.1"/>
    <property type="molecule type" value="Genomic_DNA"/>
</dbReference>
<evidence type="ECO:0000313" key="3">
    <source>
        <dbReference type="Proteomes" id="UP001153954"/>
    </source>
</evidence>
<evidence type="ECO:0000313" key="2">
    <source>
        <dbReference type="EMBL" id="CAH2108348.1"/>
    </source>
</evidence>
<organism evidence="2 3">
    <name type="scientific">Euphydryas editha</name>
    <name type="common">Edith's checkerspot</name>
    <dbReference type="NCBI Taxonomy" id="104508"/>
    <lineage>
        <taxon>Eukaryota</taxon>
        <taxon>Metazoa</taxon>
        <taxon>Ecdysozoa</taxon>
        <taxon>Arthropoda</taxon>
        <taxon>Hexapoda</taxon>
        <taxon>Insecta</taxon>
        <taxon>Pterygota</taxon>
        <taxon>Neoptera</taxon>
        <taxon>Endopterygota</taxon>
        <taxon>Lepidoptera</taxon>
        <taxon>Glossata</taxon>
        <taxon>Ditrysia</taxon>
        <taxon>Papilionoidea</taxon>
        <taxon>Nymphalidae</taxon>
        <taxon>Nymphalinae</taxon>
        <taxon>Euphydryas</taxon>
    </lineage>
</organism>
<dbReference type="PANTHER" id="PTHR23022">
    <property type="entry name" value="TRANSPOSABLE ELEMENT-RELATED"/>
    <property type="match status" value="1"/>
</dbReference>
<dbReference type="PANTHER" id="PTHR23022:SF135">
    <property type="entry name" value="SI:DKEY-77F5.3"/>
    <property type="match status" value="1"/>
</dbReference>
<name>A0AAU9VDA8_EUPED</name>
<dbReference type="GO" id="GO:0006313">
    <property type="term" value="P:DNA transposition"/>
    <property type="evidence" value="ECO:0007669"/>
    <property type="project" value="InterPro"/>
</dbReference>
<protein>
    <recommendedName>
        <fullName evidence="1">Transposase Tc1-like domain-containing protein</fullName>
    </recommendedName>
</protein>
<gene>
    <name evidence="2" type="ORF">EEDITHA_LOCUS22292</name>
</gene>
<proteinExistence type="predicted"/>
<dbReference type="InterPro" id="IPR002492">
    <property type="entry name" value="Transposase_Tc1-like"/>
</dbReference>
<dbReference type="GO" id="GO:0003677">
    <property type="term" value="F:DNA binding"/>
    <property type="evidence" value="ECO:0007669"/>
    <property type="project" value="InterPro"/>
</dbReference>
<feature type="domain" description="Transposase Tc1-like" evidence="1">
    <location>
        <begin position="48"/>
        <end position="115"/>
    </location>
</feature>
<reference evidence="2" key="1">
    <citation type="submission" date="2022-03" db="EMBL/GenBank/DDBJ databases">
        <authorList>
            <person name="Tunstrom K."/>
        </authorList>
    </citation>
    <scope>NUCLEOTIDE SEQUENCE</scope>
</reference>
<dbReference type="GO" id="GO:0015074">
    <property type="term" value="P:DNA integration"/>
    <property type="evidence" value="ECO:0007669"/>
    <property type="project" value="InterPro"/>
</dbReference>
<dbReference type="Pfam" id="PF01498">
    <property type="entry name" value="HTH_Tnp_Tc3_2"/>
    <property type="match status" value="1"/>
</dbReference>
<accession>A0AAU9VDA8</accession>
<dbReference type="Gene3D" id="3.30.420.10">
    <property type="entry name" value="Ribonuclease H-like superfamily/Ribonuclease H"/>
    <property type="match status" value="1"/>
</dbReference>
<evidence type="ECO:0000259" key="1">
    <source>
        <dbReference type="Pfam" id="PF01498"/>
    </source>
</evidence>
<sequence>MAKRKQITLEQRSFWVVTYSPPKTGKKEEKKSARLKTTSNEEDNFIRVLFKRNRLLTTPQITAALNDTRETPVLVTTVKRRFLSTGLTGCVGAKKPKLRIRHKKNRLEWAKAHKNWTIDQWENVLWTDESKFQIFESNRQVFVRRSKGERASEACTVPTIKHCGGNVI</sequence>
<dbReference type="InterPro" id="IPR036397">
    <property type="entry name" value="RNaseH_sf"/>
</dbReference>